<evidence type="ECO:0000313" key="2">
    <source>
        <dbReference type="Proteomes" id="UP000186819"/>
    </source>
</evidence>
<dbReference type="EMBL" id="FTMD01000011">
    <property type="protein sequence ID" value="SIR21147.1"/>
    <property type="molecule type" value="Genomic_DNA"/>
</dbReference>
<dbReference type="AlphaFoldDB" id="A0A1N6Z2X6"/>
<keyword evidence="2" id="KW-1185">Reference proteome</keyword>
<evidence type="ECO:0000313" key="1">
    <source>
        <dbReference type="EMBL" id="SIR21147.1"/>
    </source>
</evidence>
<protein>
    <submittedName>
        <fullName evidence="1">Uncharacterized protein</fullName>
    </submittedName>
</protein>
<sequence length="37" mass="4023">MRVVLNASAAVNLVMRTEQAAADGLAFAYSIPHFCKR</sequence>
<name>A0A1N6Z2X6_9RHOO</name>
<gene>
    <name evidence="1" type="ORF">SAMN05421829_11169</name>
</gene>
<organism evidence="1 2">
    <name type="scientific">Aromatoleum tolulyticum</name>
    <dbReference type="NCBI Taxonomy" id="34027"/>
    <lineage>
        <taxon>Bacteria</taxon>
        <taxon>Pseudomonadati</taxon>
        <taxon>Pseudomonadota</taxon>
        <taxon>Betaproteobacteria</taxon>
        <taxon>Rhodocyclales</taxon>
        <taxon>Rhodocyclaceae</taxon>
        <taxon>Aromatoleum</taxon>
    </lineage>
</organism>
<proteinExistence type="predicted"/>
<reference evidence="2" key="1">
    <citation type="submission" date="2017-01" db="EMBL/GenBank/DDBJ databases">
        <authorList>
            <person name="Varghese N."/>
            <person name="Submissions S."/>
        </authorList>
    </citation>
    <scope>NUCLEOTIDE SEQUENCE [LARGE SCALE GENOMIC DNA]</scope>
    <source>
        <strain evidence="2">ATCC 51758</strain>
    </source>
</reference>
<dbReference type="Proteomes" id="UP000186819">
    <property type="component" value="Unassembled WGS sequence"/>
</dbReference>
<accession>A0A1N6Z2X6</accession>